<dbReference type="PANTHER" id="PTHR21562">
    <property type="entry name" value="NOTUM-RELATED"/>
    <property type="match status" value="1"/>
</dbReference>
<proteinExistence type="predicted"/>
<feature type="chain" id="PRO_5030504017" description="EF-hand domain-containing protein" evidence="2">
    <location>
        <begin position="37"/>
        <end position="651"/>
    </location>
</feature>
<reference evidence="4" key="1">
    <citation type="submission" date="2021-01" db="EMBL/GenBank/DDBJ databases">
        <authorList>
            <person name="Corre E."/>
            <person name="Pelletier E."/>
            <person name="Niang G."/>
            <person name="Scheremetjew M."/>
            <person name="Finn R."/>
            <person name="Kale V."/>
            <person name="Holt S."/>
            <person name="Cochrane G."/>
            <person name="Meng A."/>
            <person name="Brown T."/>
            <person name="Cohen L."/>
        </authorList>
    </citation>
    <scope>NUCLEOTIDE SEQUENCE</scope>
    <source>
        <strain evidence="4">Pbaha01</strain>
    </source>
</reference>
<dbReference type="EMBL" id="HBEG01040893">
    <property type="protein sequence ID" value="CAD8380836.1"/>
    <property type="molecule type" value="Transcribed_RNA"/>
</dbReference>
<dbReference type="PROSITE" id="PS00018">
    <property type="entry name" value="EF_HAND_1"/>
    <property type="match status" value="1"/>
</dbReference>
<dbReference type="GO" id="GO:0016787">
    <property type="term" value="F:hydrolase activity"/>
    <property type="evidence" value="ECO:0007669"/>
    <property type="project" value="InterPro"/>
</dbReference>
<dbReference type="Pfam" id="PF03283">
    <property type="entry name" value="PAE"/>
    <property type="match status" value="1"/>
</dbReference>
<organism evidence="4">
    <name type="scientific">Pyrodinium bahamense</name>
    <dbReference type="NCBI Taxonomy" id="73915"/>
    <lineage>
        <taxon>Eukaryota</taxon>
        <taxon>Sar</taxon>
        <taxon>Alveolata</taxon>
        <taxon>Dinophyceae</taxon>
        <taxon>Gonyaulacales</taxon>
        <taxon>Pyrocystaceae</taxon>
        <taxon>Pyrodinium</taxon>
    </lineage>
</organism>
<evidence type="ECO:0000259" key="3">
    <source>
        <dbReference type="PROSITE" id="PS50222"/>
    </source>
</evidence>
<dbReference type="Gene3D" id="1.10.238.10">
    <property type="entry name" value="EF-hand"/>
    <property type="match status" value="1"/>
</dbReference>
<evidence type="ECO:0000313" key="4">
    <source>
        <dbReference type="EMBL" id="CAD8380836.1"/>
    </source>
</evidence>
<dbReference type="GO" id="GO:0005509">
    <property type="term" value="F:calcium ion binding"/>
    <property type="evidence" value="ECO:0007669"/>
    <property type="project" value="InterPro"/>
</dbReference>
<keyword evidence="2" id="KW-0732">Signal</keyword>
<accession>A0A7S0B1M2</accession>
<dbReference type="PANTHER" id="PTHR21562:SF67">
    <property type="entry name" value="PECTIN ACETYLESTERASE"/>
    <property type="match status" value="1"/>
</dbReference>
<dbReference type="SUPFAM" id="SSF47473">
    <property type="entry name" value="EF-hand"/>
    <property type="match status" value="1"/>
</dbReference>
<evidence type="ECO:0000256" key="2">
    <source>
        <dbReference type="SAM" id="SignalP"/>
    </source>
</evidence>
<feature type="domain" description="EF-hand" evidence="3">
    <location>
        <begin position="142"/>
        <end position="177"/>
    </location>
</feature>
<protein>
    <recommendedName>
        <fullName evidence="3">EF-hand domain-containing protein</fullName>
    </recommendedName>
</protein>
<feature type="signal peptide" evidence="2">
    <location>
        <begin position="1"/>
        <end position="36"/>
    </location>
</feature>
<dbReference type="InterPro" id="IPR002048">
    <property type="entry name" value="EF_hand_dom"/>
</dbReference>
<dbReference type="PROSITE" id="PS50222">
    <property type="entry name" value="EF_HAND_2"/>
    <property type="match status" value="1"/>
</dbReference>
<keyword evidence="1" id="KW-0106">Calcium</keyword>
<gene>
    <name evidence="4" type="ORF">PBAH0796_LOCUS25003</name>
</gene>
<sequence>MLWPAGEPAGRRALPGATFTLALLLLRRHLLGTVAAIVHDDAVLLLQVPSDVRQPEDVSLGQELGLHVQLLGERVGEDEVWQSLDGGVSSGYTEGDWLAAEEDLDLEPLQPQIMVFRRFDADGSNAYDRAELAEFLKGFRNISSDGFNQLWQTADLDGNDAIDYDEFLDCVVNPASCYSTGEYVESAAVTELIRTTPGATTKHDVWRSEKKARKRMAAIDSTALSEDEAARMAASGERPLRLILMSDKGLDSSAGAVCLDGSDAGFYFAHAAGSASAGKWIIMLQGGAWCFNAEDCLARSTTDLGSSKFWSQSANRGGIMSGNCLVNPDFCNFNRVMVAYCDGASYTGDREQPLQVRNNSGAVRPVYFRGKRILDAVLDTLLTSFGLDLAEQVLFAGCSAGGLGSLVHADYVNQRLRAVVPALTKFRVLPLSGYFLRHNSVENQAVYPAFMKRVVELSNSTSSLNKRCTAAMPPGKSWVCILADFAYKFTETPVFLVNSAMDWWSGFCVLFSALRPAKVAIGQGSCGLSHRREHYPCADNIERCKPFEMFAVNQFIRDFSSSLEANPSYSKAGNGAFVHSCHLHCEALESAHWGGITAGGTTMQEAVLKWWKSDGMPASGHTYKPCEYGQGGPDGQSWPYQCNPTCVALPE</sequence>
<dbReference type="AlphaFoldDB" id="A0A7S0B1M2"/>
<dbReference type="InterPro" id="IPR011992">
    <property type="entry name" value="EF-hand-dom_pair"/>
</dbReference>
<name>A0A7S0B1M2_9DINO</name>
<dbReference type="InterPro" id="IPR018247">
    <property type="entry name" value="EF_Hand_1_Ca_BS"/>
</dbReference>
<dbReference type="CDD" id="cd00051">
    <property type="entry name" value="EFh"/>
    <property type="match status" value="1"/>
</dbReference>
<evidence type="ECO:0000256" key="1">
    <source>
        <dbReference type="ARBA" id="ARBA00022837"/>
    </source>
</evidence>
<dbReference type="InterPro" id="IPR004963">
    <property type="entry name" value="PAE/NOTUM"/>
</dbReference>